<evidence type="ECO:0000313" key="4">
    <source>
        <dbReference type="Proteomes" id="UP000199470"/>
    </source>
</evidence>
<dbReference type="InterPro" id="IPR036527">
    <property type="entry name" value="SCP2_sterol-bd_dom_sf"/>
</dbReference>
<dbReference type="HAMAP" id="MF_02231">
    <property type="entry name" value="UbiT"/>
    <property type="match status" value="1"/>
</dbReference>
<comment type="function">
    <text evidence="1">Required for O(2)-independent ubiquinone (coenzyme Q) biosynthesis. Likely functions as an accessory factor.</text>
</comment>
<comment type="similarity">
    <text evidence="1">Belongs to the UbiT family.</text>
</comment>
<proteinExistence type="inferred from homology"/>
<sequence>MTPAVGSVPPSLAALLGKLPAYPGSLLFVGALNLALRRHLPQDVRASLQGKRMRISVRDAGLAFDFSWDGGRFCACQRGEAVDLVIGASARDFLALARREEDPDTLFFCRRLSMEGDTELGLLVKNTLDAIDAPLLELPPLPAPLRWLVARGEALRGAAPK</sequence>
<evidence type="ECO:0000256" key="1">
    <source>
        <dbReference type="HAMAP-Rule" id="MF_02231"/>
    </source>
</evidence>
<dbReference type="RefSeq" id="WP_093386757.1">
    <property type="nucleotide sequence ID" value="NZ_FOTW01000009.1"/>
</dbReference>
<dbReference type="EMBL" id="FOTW01000009">
    <property type="protein sequence ID" value="SFL88407.1"/>
    <property type="molecule type" value="Genomic_DNA"/>
</dbReference>
<keyword evidence="4" id="KW-1185">Reference proteome</keyword>
<dbReference type="STRING" id="758825.SAMN02982985_01863"/>
<dbReference type="OrthoDB" id="5292463at2"/>
<keyword evidence="1" id="KW-0831">Ubiquinone biosynthesis</keyword>
<dbReference type="Proteomes" id="UP000199470">
    <property type="component" value="Unassembled WGS sequence"/>
</dbReference>
<feature type="domain" description="SCP2" evidence="2">
    <location>
        <begin position="42"/>
        <end position="129"/>
    </location>
</feature>
<evidence type="ECO:0000259" key="2">
    <source>
        <dbReference type="Pfam" id="PF02036"/>
    </source>
</evidence>
<protein>
    <recommendedName>
        <fullName evidence="1">Ubiquinone biosynthesis accessory factor UbiT</fullName>
    </recommendedName>
</protein>
<dbReference type="AlphaFoldDB" id="A0A1I4LCQ3"/>
<accession>A0A1I4LCQ3</accession>
<name>A0A1I4LCQ3_9BURK</name>
<dbReference type="SUPFAM" id="SSF55718">
    <property type="entry name" value="SCP-like"/>
    <property type="match status" value="1"/>
</dbReference>
<dbReference type="InterPro" id="IPR003033">
    <property type="entry name" value="SCP2_sterol-bd_dom"/>
</dbReference>
<evidence type="ECO:0000313" key="3">
    <source>
        <dbReference type="EMBL" id="SFL88407.1"/>
    </source>
</evidence>
<dbReference type="Pfam" id="PF02036">
    <property type="entry name" value="SCP2"/>
    <property type="match status" value="1"/>
</dbReference>
<comment type="pathway">
    <text evidence="1">Cofactor biosynthesis; ubiquinone biosynthesis.</text>
</comment>
<dbReference type="UniPathway" id="UPA00232"/>
<dbReference type="GO" id="GO:0006744">
    <property type="term" value="P:ubiquinone biosynthetic process"/>
    <property type="evidence" value="ECO:0007669"/>
    <property type="project" value="UniProtKB-UniRule"/>
</dbReference>
<organism evidence="3 4">
    <name type="scientific">Rugamonas rubra</name>
    <dbReference type="NCBI Taxonomy" id="758825"/>
    <lineage>
        <taxon>Bacteria</taxon>
        <taxon>Pseudomonadati</taxon>
        <taxon>Pseudomonadota</taxon>
        <taxon>Betaproteobacteria</taxon>
        <taxon>Burkholderiales</taxon>
        <taxon>Oxalobacteraceae</taxon>
        <taxon>Telluria group</taxon>
        <taxon>Rugamonas</taxon>
    </lineage>
</organism>
<reference evidence="3 4" key="1">
    <citation type="submission" date="2016-10" db="EMBL/GenBank/DDBJ databases">
        <authorList>
            <person name="de Groot N.N."/>
        </authorList>
    </citation>
    <scope>NUCLEOTIDE SEQUENCE [LARGE SCALE GENOMIC DNA]</scope>
    <source>
        <strain evidence="3 4">ATCC 43154</strain>
    </source>
</reference>
<gene>
    <name evidence="1" type="primary">ubiT</name>
    <name evidence="3" type="ORF">SAMN02982985_01863</name>
</gene>
<dbReference type="InterPro" id="IPR016830">
    <property type="entry name" value="UbiT"/>
</dbReference>